<evidence type="ECO:0000313" key="3">
    <source>
        <dbReference type="Proteomes" id="UP000826656"/>
    </source>
</evidence>
<proteinExistence type="predicted"/>
<feature type="compositionally biased region" description="Polar residues" evidence="1">
    <location>
        <begin position="149"/>
        <end position="160"/>
    </location>
</feature>
<comment type="caution">
    <text evidence="2">The sequence shown here is derived from an EMBL/GenBank/DDBJ whole genome shotgun (WGS) entry which is preliminary data.</text>
</comment>
<dbReference type="EMBL" id="JAIVGD010000001">
    <property type="protein sequence ID" value="KAH0781991.1"/>
    <property type="molecule type" value="Genomic_DNA"/>
</dbReference>
<gene>
    <name evidence="2" type="ORF">KY290_001589</name>
</gene>
<evidence type="ECO:0000256" key="1">
    <source>
        <dbReference type="SAM" id="MobiDB-lite"/>
    </source>
</evidence>
<organism evidence="2 3">
    <name type="scientific">Solanum tuberosum</name>
    <name type="common">Potato</name>
    <dbReference type="NCBI Taxonomy" id="4113"/>
    <lineage>
        <taxon>Eukaryota</taxon>
        <taxon>Viridiplantae</taxon>
        <taxon>Streptophyta</taxon>
        <taxon>Embryophyta</taxon>
        <taxon>Tracheophyta</taxon>
        <taxon>Spermatophyta</taxon>
        <taxon>Magnoliopsida</taxon>
        <taxon>eudicotyledons</taxon>
        <taxon>Gunneridae</taxon>
        <taxon>Pentapetalae</taxon>
        <taxon>asterids</taxon>
        <taxon>lamiids</taxon>
        <taxon>Solanales</taxon>
        <taxon>Solanaceae</taxon>
        <taxon>Solanoideae</taxon>
        <taxon>Solaneae</taxon>
        <taxon>Solanum</taxon>
    </lineage>
</organism>
<sequence length="191" mass="21192">MENIMRYLDNAGAGPSNVGTSSSLPPPELICVDYELADNPYFTRSKARANMTDSSAFDQNGLGLVTFMRDEPENSKGMKLIPYDEHIANLMQKMTNMQSEIDRLRNLTNLSITLNTPLPEHGTNTITPPFFPHVNSPTPQYFPPIPSLHKTNPTASKQSTNPQQPNFPQNNPQQANPLPFTTPYASQTSLT</sequence>
<feature type="compositionally biased region" description="Low complexity" evidence="1">
    <location>
        <begin position="161"/>
        <end position="177"/>
    </location>
</feature>
<dbReference type="Proteomes" id="UP000826656">
    <property type="component" value="Unassembled WGS sequence"/>
</dbReference>
<feature type="region of interest" description="Disordered" evidence="1">
    <location>
        <begin position="134"/>
        <end position="191"/>
    </location>
</feature>
<accession>A0ABQ7WMS8</accession>
<keyword evidence="3" id="KW-1185">Reference proteome</keyword>
<name>A0ABQ7WMS8_SOLTU</name>
<evidence type="ECO:0000313" key="2">
    <source>
        <dbReference type="EMBL" id="KAH0781991.1"/>
    </source>
</evidence>
<reference evidence="2 3" key="1">
    <citation type="journal article" date="2021" name="bioRxiv">
        <title>Chromosome-scale and haplotype-resolved genome assembly of a tetraploid potato cultivar.</title>
        <authorList>
            <person name="Sun H."/>
            <person name="Jiao W.-B."/>
            <person name="Krause K."/>
            <person name="Campoy J.A."/>
            <person name="Goel M."/>
            <person name="Folz-Donahue K."/>
            <person name="Kukat C."/>
            <person name="Huettel B."/>
            <person name="Schneeberger K."/>
        </authorList>
    </citation>
    <scope>NUCLEOTIDE SEQUENCE [LARGE SCALE GENOMIC DNA]</scope>
    <source>
        <strain evidence="2">SolTubOtavaFocal</strain>
        <tissue evidence="2">Leaves</tissue>
    </source>
</reference>
<protein>
    <recommendedName>
        <fullName evidence="4">Integrase core domain containing protein</fullName>
    </recommendedName>
</protein>
<evidence type="ECO:0008006" key="4">
    <source>
        <dbReference type="Google" id="ProtNLM"/>
    </source>
</evidence>